<keyword evidence="2" id="KW-1133">Transmembrane helix</keyword>
<dbReference type="Proteomes" id="UP000282076">
    <property type="component" value="Unassembled WGS sequence"/>
</dbReference>
<sequence>MHIRFLLEKQYSGKVRNLRDEVDCVANSDEPKKTNGQNIEQPSRRKFLINAGYAIGGVVVGGAVGSLFRKPNKTQQTEPAPPSGTGEETTVPKNYNRALMFFSQDQFAIANAAAERIYPADDIGPGAAALGVAFFIDHQLAGDWGFNSREYMSPPFYTGEKTQGYQGRLRRREMFEIGLQEIENYSQTQKSKKFVKLAPEEQDEVLKAFESDSVKLTTISASGFFKTLRSATIEGVYSDPLYGGNMDMNGWKMRNYPGNQMSYTDIIEKDFTKIEPSSLQDHMSAH</sequence>
<gene>
    <name evidence="3" type="ORF">D7Z26_19820</name>
</gene>
<dbReference type="Pfam" id="PF13618">
    <property type="entry name" value="Gluconate_2-dh3"/>
    <property type="match status" value="1"/>
</dbReference>
<keyword evidence="2" id="KW-0472">Membrane</keyword>
<evidence type="ECO:0000256" key="1">
    <source>
        <dbReference type="SAM" id="MobiDB-lite"/>
    </source>
</evidence>
<comment type="caution">
    <text evidence="3">The sequence shown here is derived from an EMBL/GenBank/DDBJ whole genome shotgun (WGS) entry which is preliminary data.</text>
</comment>
<keyword evidence="4" id="KW-1185">Reference proteome</keyword>
<feature type="transmembrane region" description="Helical" evidence="2">
    <location>
        <begin position="47"/>
        <end position="68"/>
    </location>
</feature>
<feature type="region of interest" description="Disordered" evidence="1">
    <location>
        <begin position="70"/>
        <end position="90"/>
    </location>
</feature>
<name>A0A494XHD5_9BACL</name>
<evidence type="ECO:0000313" key="3">
    <source>
        <dbReference type="EMBL" id="RKP50167.1"/>
    </source>
</evidence>
<evidence type="ECO:0000256" key="2">
    <source>
        <dbReference type="SAM" id="Phobius"/>
    </source>
</evidence>
<organism evidence="3 4">
    <name type="scientific">Cohnella endophytica</name>
    <dbReference type="NCBI Taxonomy" id="2419778"/>
    <lineage>
        <taxon>Bacteria</taxon>
        <taxon>Bacillati</taxon>
        <taxon>Bacillota</taxon>
        <taxon>Bacilli</taxon>
        <taxon>Bacillales</taxon>
        <taxon>Paenibacillaceae</taxon>
        <taxon>Cohnella</taxon>
    </lineage>
</organism>
<dbReference type="AlphaFoldDB" id="A0A494XHD5"/>
<reference evidence="3 4" key="1">
    <citation type="submission" date="2018-10" db="EMBL/GenBank/DDBJ databases">
        <title>Cohnella sp. M2MS4P-1, whole genome shotgun sequence.</title>
        <authorList>
            <person name="Tuo L."/>
        </authorList>
    </citation>
    <scope>NUCLEOTIDE SEQUENCE [LARGE SCALE GENOMIC DNA]</scope>
    <source>
        <strain evidence="3 4">M2MS4P-1</strain>
    </source>
</reference>
<proteinExistence type="predicted"/>
<accession>A0A494XHD5</accession>
<protein>
    <submittedName>
        <fullName evidence="3">Gluconate 2-dehydrogenase subunit 3 family protein</fullName>
    </submittedName>
</protein>
<evidence type="ECO:0000313" key="4">
    <source>
        <dbReference type="Proteomes" id="UP000282076"/>
    </source>
</evidence>
<keyword evidence="2" id="KW-0812">Transmembrane</keyword>
<dbReference type="OrthoDB" id="8400810at2"/>
<dbReference type="InterPro" id="IPR027056">
    <property type="entry name" value="Gluconate_2DH_su3"/>
</dbReference>
<dbReference type="EMBL" id="RBZM01000008">
    <property type="protein sequence ID" value="RKP50167.1"/>
    <property type="molecule type" value="Genomic_DNA"/>
</dbReference>